<dbReference type="CDD" id="cd05799">
    <property type="entry name" value="PGM2"/>
    <property type="match status" value="1"/>
</dbReference>
<dbReference type="STRING" id="1229780.BN381_20094"/>
<feature type="domain" description="Alpha-D-phosphohexomutase alpha/beta/alpha" evidence="11">
    <location>
        <begin position="324"/>
        <end position="424"/>
    </location>
</feature>
<keyword evidence="3" id="KW-0597">Phosphoprotein</keyword>
<name>R4YY79_9ACTN</name>
<organism evidence="12 13">
    <name type="scientific">Candidatus Neomicrothrix parvicella RN1</name>
    <dbReference type="NCBI Taxonomy" id="1229780"/>
    <lineage>
        <taxon>Bacteria</taxon>
        <taxon>Bacillati</taxon>
        <taxon>Actinomycetota</taxon>
        <taxon>Acidimicrobiia</taxon>
        <taxon>Acidimicrobiales</taxon>
        <taxon>Microthrixaceae</taxon>
        <taxon>Candidatus Neomicrothrix</taxon>
    </lineage>
</organism>
<proteinExistence type="inferred from homology"/>
<dbReference type="Proteomes" id="UP000018291">
    <property type="component" value="Unassembled WGS sequence"/>
</dbReference>
<dbReference type="GO" id="GO:0005975">
    <property type="term" value="P:carbohydrate metabolic process"/>
    <property type="evidence" value="ECO:0007669"/>
    <property type="project" value="InterPro"/>
</dbReference>
<keyword evidence="13" id="KW-1185">Reference proteome</keyword>
<dbReference type="Pfam" id="PF02878">
    <property type="entry name" value="PGM_PMM_I"/>
    <property type="match status" value="1"/>
</dbReference>
<dbReference type="eggNOG" id="COG1109">
    <property type="taxonomic scope" value="Bacteria"/>
</dbReference>
<dbReference type="GO" id="GO:0004614">
    <property type="term" value="F:phosphoglucomutase activity"/>
    <property type="evidence" value="ECO:0007669"/>
    <property type="project" value="UniProtKB-EC"/>
</dbReference>
<protein>
    <submittedName>
        <fullName evidence="12">Putative phosphoglucomutase</fullName>
        <ecNumber evidence="12">5.4.2.2</ecNumber>
    </submittedName>
</protein>
<dbReference type="HOGENOM" id="CLU_016950_0_2_11"/>
<keyword evidence="4 7" id="KW-0479">Metal-binding</keyword>
<dbReference type="AlphaFoldDB" id="R4YY79"/>
<sequence>MAELRPNVDQAGLRAAARTWMALDPDAETRDATTRLLQQGNEADLAEHFGERLAFGTAGLRAAMGPGPNRMNRLLVRQSAAGIARVMISEGVPNTAIVGHDARHRSARFAEDVVEVLEAHGISVMKPAGPVPTPLVAWAVSKHGLGAGLCVTASHNPASDNGLKVFWSDGAQIIPPIDARIATAIEAAARDRRLTPHPGSGAVNTRRLMVDRYLADTLDQVGAAGDPDLQVVTTALHGVGGAPLLQLLGAAGYTSVTPVPEQQVPDPDFPTVAFPNPEEPGALDAAIALATELGADLILANDPDADRLAVAVPDADDQWHTLTGNEVGALLAWWALQRSQGLPDRLLATTMVSSQLLEKMATQAGVHYAETLTGFKWLCRPALAHPQWLQLVAYEEAMGYAVGPGCRDKDGLLAALAVADLCGRLLNTGSDPLAVLDRLTREHGVHTTSQVSVRFDSTGWARNRDALVARLESNPPTALGGRLVESVDRPSDDLVRLFLRGGDRVAFRPSGTEPKFKAYLEVVEQVAGGSRAGERILRAARRRAGTRLEWMEHEVRTILGAPVPGGPVPTGTADGNPRLDGRRPPN</sequence>
<evidence type="ECO:0000313" key="12">
    <source>
        <dbReference type="EMBL" id="CCM63270.1"/>
    </source>
</evidence>
<dbReference type="PROSITE" id="PS00710">
    <property type="entry name" value="PGM_PMM"/>
    <property type="match status" value="1"/>
</dbReference>
<dbReference type="Pfam" id="PF02879">
    <property type="entry name" value="PGM_PMM_II"/>
    <property type="match status" value="1"/>
</dbReference>
<dbReference type="InterPro" id="IPR005845">
    <property type="entry name" value="A-D-PHexomutase_a/b/a-II"/>
</dbReference>
<dbReference type="SUPFAM" id="SSF55957">
    <property type="entry name" value="Phosphoglucomutase, C-terminal domain"/>
    <property type="match status" value="1"/>
</dbReference>
<dbReference type="OrthoDB" id="9806956at2"/>
<evidence type="ECO:0000259" key="10">
    <source>
        <dbReference type="Pfam" id="PF02879"/>
    </source>
</evidence>
<dbReference type="PANTHER" id="PTHR45745">
    <property type="entry name" value="PHOSPHOMANNOMUTASE 45A"/>
    <property type="match status" value="1"/>
</dbReference>
<evidence type="ECO:0000256" key="5">
    <source>
        <dbReference type="ARBA" id="ARBA00022842"/>
    </source>
</evidence>
<dbReference type="GO" id="GO:0000287">
    <property type="term" value="F:magnesium ion binding"/>
    <property type="evidence" value="ECO:0007669"/>
    <property type="project" value="InterPro"/>
</dbReference>
<dbReference type="Gene3D" id="3.30.310.50">
    <property type="entry name" value="Alpha-D-phosphohexomutase, C-terminal domain"/>
    <property type="match status" value="1"/>
</dbReference>
<feature type="domain" description="Alpha-D-phosphohexomutase alpha/beta/alpha" evidence="10">
    <location>
        <begin position="213"/>
        <end position="311"/>
    </location>
</feature>
<dbReference type="Pfam" id="PF02880">
    <property type="entry name" value="PGM_PMM_III"/>
    <property type="match status" value="1"/>
</dbReference>
<evidence type="ECO:0000313" key="13">
    <source>
        <dbReference type="Proteomes" id="UP000018291"/>
    </source>
</evidence>
<dbReference type="RefSeq" id="WP_012225613.1">
    <property type="nucleotide sequence ID" value="NZ_HG422565.1"/>
</dbReference>
<dbReference type="InterPro" id="IPR016066">
    <property type="entry name" value="A-D-PHexomutase_CS"/>
</dbReference>
<accession>R4YY79</accession>
<evidence type="ECO:0000256" key="2">
    <source>
        <dbReference type="ARBA" id="ARBA00010231"/>
    </source>
</evidence>
<dbReference type="PRINTS" id="PR00509">
    <property type="entry name" value="PGMPMM"/>
</dbReference>
<dbReference type="GO" id="GO:0006166">
    <property type="term" value="P:purine ribonucleoside salvage"/>
    <property type="evidence" value="ECO:0007669"/>
    <property type="project" value="TreeGrafter"/>
</dbReference>
<keyword evidence="5 7" id="KW-0460">Magnesium</keyword>
<dbReference type="GO" id="GO:0008973">
    <property type="term" value="F:phosphopentomutase activity"/>
    <property type="evidence" value="ECO:0007669"/>
    <property type="project" value="TreeGrafter"/>
</dbReference>
<dbReference type="InterPro" id="IPR005846">
    <property type="entry name" value="A-D-PHexomutase_a/b/a-III"/>
</dbReference>
<dbReference type="PANTHER" id="PTHR45745:SF1">
    <property type="entry name" value="PHOSPHOGLUCOMUTASE 2B-RELATED"/>
    <property type="match status" value="1"/>
</dbReference>
<evidence type="ECO:0000256" key="4">
    <source>
        <dbReference type="ARBA" id="ARBA00022723"/>
    </source>
</evidence>
<comment type="cofactor">
    <cofactor evidence="1">
        <name>Mg(2+)</name>
        <dbReference type="ChEBI" id="CHEBI:18420"/>
    </cofactor>
</comment>
<dbReference type="SUPFAM" id="SSF53738">
    <property type="entry name" value="Phosphoglucomutase, first 3 domains"/>
    <property type="match status" value="3"/>
</dbReference>
<dbReference type="InterPro" id="IPR005844">
    <property type="entry name" value="A-D-PHexomutase_a/b/a-I"/>
</dbReference>
<comment type="similarity">
    <text evidence="2 7">Belongs to the phosphohexose mutase family.</text>
</comment>
<feature type="region of interest" description="Disordered" evidence="8">
    <location>
        <begin position="560"/>
        <end position="586"/>
    </location>
</feature>
<dbReference type="EC" id="5.4.2.2" evidence="12"/>
<feature type="domain" description="Alpha-D-phosphohexomutase alpha/beta/alpha" evidence="9">
    <location>
        <begin position="53"/>
        <end position="188"/>
    </location>
</feature>
<evidence type="ECO:0000256" key="6">
    <source>
        <dbReference type="ARBA" id="ARBA00023235"/>
    </source>
</evidence>
<dbReference type="EMBL" id="CANL01000012">
    <property type="protein sequence ID" value="CCM63270.1"/>
    <property type="molecule type" value="Genomic_DNA"/>
</dbReference>
<reference evidence="12 13" key="1">
    <citation type="journal article" date="2013" name="ISME J.">
        <title>Metabolic model for the filamentous 'Candidatus Microthrix parvicella' based on genomic and metagenomic analyses.</title>
        <authorList>
            <person name="Jon McIlroy S."/>
            <person name="Kristiansen R."/>
            <person name="Albertsen M."/>
            <person name="Michael Karst S."/>
            <person name="Rossetti S."/>
            <person name="Lund Nielsen J."/>
            <person name="Tandoi V."/>
            <person name="James Seviour R."/>
            <person name="Nielsen P.H."/>
        </authorList>
    </citation>
    <scope>NUCLEOTIDE SEQUENCE [LARGE SCALE GENOMIC DNA]</scope>
    <source>
        <strain evidence="12 13">RN1</strain>
    </source>
</reference>
<dbReference type="Gene3D" id="3.40.120.10">
    <property type="entry name" value="Alpha-D-Glucose-1,6-Bisphosphate, subunit A, domain 3"/>
    <property type="match status" value="3"/>
</dbReference>
<evidence type="ECO:0000259" key="11">
    <source>
        <dbReference type="Pfam" id="PF02880"/>
    </source>
</evidence>
<evidence type="ECO:0000256" key="1">
    <source>
        <dbReference type="ARBA" id="ARBA00001946"/>
    </source>
</evidence>
<dbReference type="InterPro" id="IPR036900">
    <property type="entry name" value="A-D-PHexomutase_C_sf"/>
</dbReference>
<keyword evidence="6 12" id="KW-0413">Isomerase</keyword>
<evidence type="ECO:0000256" key="7">
    <source>
        <dbReference type="RuleBase" id="RU004326"/>
    </source>
</evidence>
<feature type="compositionally biased region" description="Basic and acidic residues" evidence="8">
    <location>
        <begin position="577"/>
        <end position="586"/>
    </location>
</feature>
<comment type="caution">
    <text evidence="12">The sequence shown here is derived from an EMBL/GenBank/DDBJ whole genome shotgun (WGS) entry which is preliminary data.</text>
</comment>
<evidence type="ECO:0000256" key="3">
    <source>
        <dbReference type="ARBA" id="ARBA00022553"/>
    </source>
</evidence>
<evidence type="ECO:0000259" key="9">
    <source>
        <dbReference type="Pfam" id="PF02878"/>
    </source>
</evidence>
<evidence type="ECO:0000256" key="8">
    <source>
        <dbReference type="SAM" id="MobiDB-lite"/>
    </source>
</evidence>
<dbReference type="InterPro" id="IPR016055">
    <property type="entry name" value="A-D-PHexomutase_a/b/a-I/II/III"/>
</dbReference>
<gene>
    <name evidence="12" type="ORF">BN381_20094</name>
</gene>
<dbReference type="InterPro" id="IPR005841">
    <property type="entry name" value="Alpha-D-phosphohexomutase_SF"/>
</dbReference>